<dbReference type="RefSeq" id="WP_284348891.1">
    <property type="nucleotide sequence ID" value="NZ_BRXS01000002.1"/>
</dbReference>
<feature type="compositionally biased region" description="Basic and acidic residues" evidence="1">
    <location>
        <begin position="44"/>
        <end position="54"/>
    </location>
</feature>
<sequence>MSESKTIAVARATKPAPVAPEAREESAPESRGTFTGDHPLAGDAGRDRSATEWTHEVQSWLDPQHWPQPAWSATRLRRSGLHRYDSYVLHQCRVRYLELETDFRTVFGNWSYGMLGGEPVDVVTGQCAVGLLHGARKALEQPDPDLLAVSSTLDLVERCIVWATPSYLLSARIPSLRRRLEQEVPADVREVLEPLLRRLAQATDGAGGGRMQVPLHELRSAIDEATSVLNTAVTERQITSGLQLERLTILRDRGMVLLGVLVLLLPMLMPAVPPGSGARLTVPFVLRFVPLAASDAWLSGAAVALFGAAGGFLSGLLQARASTVSTAEYQDSVLRLELRPIVGATIAIVLFVLLSWGIVPGVAITSGGSFLLLAFLSGFSERYFLRLLELKPDEAQDAARNATGTFPAIPAREAARTALLRPSGNGGGGGSTPSANGSSNGSHGNGRANGTNGNGGYGAGGRLGSLADAPPADDAVRAGEAPGVPVVGALYCDAPRAGYDENR</sequence>
<proteinExistence type="predicted"/>
<gene>
    <name evidence="3" type="ORF">rosag_09550</name>
</gene>
<dbReference type="EMBL" id="BRXS01000002">
    <property type="protein sequence ID" value="GLC24442.1"/>
    <property type="molecule type" value="Genomic_DNA"/>
</dbReference>
<keyword evidence="2" id="KW-1133">Transmembrane helix</keyword>
<feature type="transmembrane region" description="Helical" evidence="2">
    <location>
        <begin position="338"/>
        <end position="356"/>
    </location>
</feature>
<evidence type="ECO:0000313" key="3">
    <source>
        <dbReference type="EMBL" id="GLC24442.1"/>
    </source>
</evidence>
<reference evidence="3" key="1">
    <citation type="submission" date="2022-08" db="EMBL/GenBank/DDBJ databases">
        <title>Draft genome sequencing of Roseisolibacter agri AW1220.</title>
        <authorList>
            <person name="Tobiishi Y."/>
            <person name="Tonouchi A."/>
        </authorList>
    </citation>
    <scope>NUCLEOTIDE SEQUENCE</scope>
    <source>
        <strain evidence="3">AW1220</strain>
    </source>
</reference>
<evidence type="ECO:0000313" key="4">
    <source>
        <dbReference type="Proteomes" id="UP001161325"/>
    </source>
</evidence>
<feature type="transmembrane region" description="Helical" evidence="2">
    <location>
        <begin position="255"/>
        <end position="276"/>
    </location>
</feature>
<evidence type="ECO:0000256" key="2">
    <source>
        <dbReference type="SAM" id="Phobius"/>
    </source>
</evidence>
<organism evidence="3 4">
    <name type="scientific">Roseisolibacter agri</name>
    <dbReference type="NCBI Taxonomy" id="2014610"/>
    <lineage>
        <taxon>Bacteria</taxon>
        <taxon>Pseudomonadati</taxon>
        <taxon>Gemmatimonadota</taxon>
        <taxon>Gemmatimonadia</taxon>
        <taxon>Gemmatimonadales</taxon>
        <taxon>Gemmatimonadaceae</taxon>
        <taxon>Roseisolibacter</taxon>
    </lineage>
</organism>
<dbReference type="AlphaFoldDB" id="A0AA37Q4G2"/>
<feature type="compositionally biased region" description="Low complexity" evidence="1">
    <location>
        <begin position="432"/>
        <end position="451"/>
    </location>
</feature>
<keyword evidence="4" id="KW-1185">Reference proteome</keyword>
<evidence type="ECO:0000256" key="1">
    <source>
        <dbReference type="SAM" id="MobiDB-lite"/>
    </source>
</evidence>
<protein>
    <submittedName>
        <fullName evidence="3">Uncharacterized protein</fullName>
    </submittedName>
</protein>
<accession>A0AA37Q4G2</accession>
<dbReference type="Proteomes" id="UP001161325">
    <property type="component" value="Unassembled WGS sequence"/>
</dbReference>
<feature type="transmembrane region" description="Helical" evidence="2">
    <location>
        <begin position="296"/>
        <end position="317"/>
    </location>
</feature>
<keyword evidence="2" id="KW-0472">Membrane</keyword>
<name>A0AA37Q4G2_9BACT</name>
<feature type="region of interest" description="Disordered" evidence="1">
    <location>
        <begin position="1"/>
        <end position="54"/>
    </location>
</feature>
<comment type="caution">
    <text evidence="3">The sequence shown here is derived from an EMBL/GenBank/DDBJ whole genome shotgun (WGS) entry which is preliminary data.</text>
</comment>
<feature type="region of interest" description="Disordered" evidence="1">
    <location>
        <begin position="419"/>
        <end position="457"/>
    </location>
</feature>
<keyword evidence="2" id="KW-0812">Transmembrane</keyword>